<evidence type="ECO:0000256" key="5">
    <source>
        <dbReference type="ARBA" id="ARBA00023136"/>
    </source>
</evidence>
<dbReference type="OrthoDB" id="9803456at2"/>
<dbReference type="EMBL" id="CP035503">
    <property type="protein sequence ID" value="QDL36503.1"/>
    <property type="molecule type" value="Genomic_DNA"/>
</dbReference>
<dbReference type="KEGG" id="rhf:EUB48_03730"/>
<evidence type="ECO:0000256" key="7">
    <source>
        <dbReference type="SAM" id="Phobius"/>
    </source>
</evidence>
<keyword evidence="2" id="KW-1003">Cell membrane</keyword>
<dbReference type="AlphaFoldDB" id="A0A515D7W0"/>
<dbReference type="PANTHER" id="PTHR30606">
    <property type="entry name" value="LIPID A BIOSYNTHESIS LAUROYL ACYLTRANSFERASE"/>
    <property type="match status" value="1"/>
</dbReference>
<gene>
    <name evidence="8" type="ORF">EUB48_03730</name>
</gene>
<evidence type="ECO:0000256" key="4">
    <source>
        <dbReference type="ARBA" id="ARBA00022679"/>
    </source>
</evidence>
<evidence type="ECO:0000256" key="3">
    <source>
        <dbReference type="ARBA" id="ARBA00022519"/>
    </source>
</evidence>
<keyword evidence="7" id="KW-1133">Transmembrane helix</keyword>
<keyword evidence="3" id="KW-0997">Cell inner membrane</keyword>
<dbReference type="RefSeq" id="WP_142817677.1">
    <property type="nucleotide sequence ID" value="NZ_CP035503.1"/>
</dbReference>
<comment type="subcellular location">
    <subcellularLocation>
        <location evidence="1">Cell inner membrane</location>
    </subcellularLocation>
</comment>
<proteinExistence type="predicted"/>
<reference evidence="8 9" key="1">
    <citation type="submission" date="2019-01" db="EMBL/GenBank/DDBJ databases">
        <title>Genomic insights into a novel species Rhodoferax sp.</title>
        <authorList>
            <person name="Jin L."/>
        </authorList>
    </citation>
    <scope>NUCLEOTIDE SEQUENCE [LARGE SCALE GENOMIC DNA]</scope>
    <source>
        <strain evidence="8 9">CHu59-6-5</strain>
    </source>
</reference>
<evidence type="ECO:0000256" key="1">
    <source>
        <dbReference type="ARBA" id="ARBA00004533"/>
    </source>
</evidence>
<feature type="transmembrane region" description="Helical" evidence="7">
    <location>
        <begin position="20"/>
        <end position="40"/>
    </location>
</feature>
<keyword evidence="4 8" id="KW-0808">Transferase</keyword>
<dbReference type="GO" id="GO:0005886">
    <property type="term" value="C:plasma membrane"/>
    <property type="evidence" value="ECO:0007669"/>
    <property type="project" value="UniProtKB-SubCell"/>
</dbReference>
<dbReference type="PANTHER" id="PTHR30606:SF9">
    <property type="entry name" value="LIPID A BIOSYNTHESIS LAUROYLTRANSFERASE"/>
    <property type="match status" value="1"/>
</dbReference>
<evidence type="ECO:0000256" key="6">
    <source>
        <dbReference type="ARBA" id="ARBA00023315"/>
    </source>
</evidence>
<keyword evidence="6 8" id="KW-0012">Acyltransferase</keyword>
<evidence type="ECO:0000256" key="2">
    <source>
        <dbReference type="ARBA" id="ARBA00022475"/>
    </source>
</evidence>
<dbReference type="InterPro" id="IPR004960">
    <property type="entry name" value="LipA_acyltrans"/>
</dbReference>
<keyword evidence="5 7" id="KW-0472">Membrane</keyword>
<organism evidence="8 9">
    <name type="scientific">Rhodoferax sediminis</name>
    <dbReference type="NCBI Taxonomy" id="2509614"/>
    <lineage>
        <taxon>Bacteria</taxon>
        <taxon>Pseudomonadati</taxon>
        <taxon>Pseudomonadota</taxon>
        <taxon>Betaproteobacteria</taxon>
        <taxon>Burkholderiales</taxon>
        <taxon>Comamonadaceae</taxon>
        <taxon>Rhodoferax</taxon>
    </lineage>
</organism>
<keyword evidence="9" id="KW-1185">Reference proteome</keyword>
<evidence type="ECO:0000313" key="9">
    <source>
        <dbReference type="Proteomes" id="UP000316798"/>
    </source>
</evidence>
<dbReference type="GO" id="GO:0016746">
    <property type="term" value="F:acyltransferase activity"/>
    <property type="evidence" value="ECO:0007669"/>
    <property type="project" value="UniProtKB-KW"/>
</dbReference>
<evidence type="ECO:0000313" key="8">
    <source>
        <dbReference type="EMBL" id="QDL36503.1"/>
    </source>
</evidence>
<keyword evidence="7" id="KW-0812">Transmembrane</keyword>
<dbReference type="Proteomes" id="UP000316798">
    <property type="component" value="Chromosome"/>
</dbReference>
<dbReference type="CDD" id="cd07984">
    <property type="entry name" value="LPLAT_LABLAT-like"/>
    <property type="match status" value="1"/>
</dbReference>
<sequence length="290" mass="33055">MKIASHGGIWFMRGLSRLPLAWIRALGWGMGCVLYVLAVPRRRVASTNLMLCFPEHTVQQRRALVLQNFIYFAQTWLDRSWLWHASPQVTLRRLKLTGEVAQLDGDEPTLIFAPHFLGMDAGATALSQQVPRNFNTIVTPQRNEIVDAWISQGRRRFGNARLFTRFDGTKTIVASLRAGEPLYLLPDMNFGPQESIFVPFYGVSAATVPSLSRFARLGRAKVVPVITRITAQGYETRVLPAWLDFPSDDVVADTALMNRRLQDYIDTMPEQYYWVHKRFKTRPPGEPSVY</sequence>
<dbReference type="GO" id="GO:0009247">
    <property type="term" value="P:glycolipid biosynthetic process"/>
    <property type="evidence" value="ECO:0007669"/>
    <property type="project" value="UniProtKB-ARBA"/>
</dbReference>
<name>A0A515D7W0_9BURK</name>
<dbReference type="Pfam" id="PF03279">
    <property type="entry name" value="Lip_A_acyltrans"/>
    <property type="match status" value="1"/>
</dbReference>
<protein>
    <submittedName>
        <fullName evidence="8">Lipid A biosynthesis acyltransferase</fullName>
    </submittedName>
</protein>
<dbReference type="PIRSF" id="PIRSF026649">
    <property type="entry name" value="MsbB"/>
    <property type="match status" value="1"/>
</dbReference>
<accession>A0A515D7W0</accession>